<dbReference type="eggNOG" id="KOG1213">
    <property type="taxonomic scope" value="Eukaryota"/>
</dbReference>
<organism evidence="5 6">
    <name type="scientific">Galdieria sulphuraria</name>
    <name type="common">Red alga</name>
    <dbReference type="NCBI Taxonomy" id="130081"/>
    <lineage>
        <taxon>Eukaryota</taxon>
        <taxon>Rhodophyta</taxon>
        <taxon>Bangiophyceae</taxon>
        <taxon>Galdieriales</taxon>
        <taxon>Galdieriaceae</taxon>
        <taxon>Galdieria</taxon>
    </lineage>
</organism>
<gene>
    <name evidence="5" type="ORF">Gasu_37360</name>
</gene>
<dbReference type="GO" id="GO:0005634">
    <property type="term" value="C:nucleus"/>
    <property type="evidence" value="ECO:0007669"/>
    <property type="project" value="UniProtKB-SubCell"/>
</dbReference>
<dbReference type="GO" id="GO:0007062">
    <property type="term" value="P:sister chromatid cohesion"/>
    <property type="evidence" value="ECO:0007669"/>
    <property type="project" value="InterPro"/>
</dbReference>
<keyword evidence="2" id="KW-0539">Nucleus</keyword>
<comment type="subcellular location">
    <subcellularLocation>
        <location evidence="1">Nucleus</location>
    </subcellularLocation>
</comment>
<sequence>MFYSTEILTKKGPLGRVWLAATIGKERIQKKFALDVSISSLCAEVLRPTNPYALRLSAQLMIGICRIFEKKCSIVFISANDTIYQLSRLDSGARKTTDIFSVSSSGQINLTKGTANLENITLTTRTVPYPPEIGRLLQSVENNIQFLGHEKLLQNLLIDTRPDAILFEEELLNMTLGSSLESQKMTEFKERRHSTPDTDEPTRFPHPFAMDTEPYDIQRLRSFSFLQANPNDITLKTDDFDSSLDHSEASHLSMSCLLDDDLHQRLDMSIWSPPSEGRIPEPTSGRYSYISLHDTDRMQLHVKGNLQVETSNQKNADDEAKPPITMERERLKKQSPFRQDSKTELTTRYLKACLNNTKDTVVPSHQERKHVFQGLLEETTILPLFLDVCDVTLLRQPPNIQLFHFETHPKSHSFIEKRKRDSEAFLETSMVPGYLRMSTEEPEILRLDGSSTTKRKKVSVSTAGTFHTETRSYHSTLSIEELIPETYLPVEEEYSGLQRTSLEELGSLTSLPLITEKQAVQQEALSDSLTLAALNILQREYFSQADAVSFQQVAKGLEREYSWEVMEEDIDRLVLSLLDSIDSYAAVQEVIAKRLADILYLLAREKFHVRGNSERLDVLLFDCRPHTATLKCIQSETSLTVSNSRESCSFSKELSTLNHQKWSIFTDVKETNENDSEDFHLSTTLKEAKRLSQNLTSLTLEAVNIQIEMNHLLEKLFEDSPLSERKVQSDIRYHTSQDRLDEDEKL</sequence>
<dbReference type="Proteomes" id="UP000030680">
    <property type="component" value="Unassembled WGS sequence"/>
</dbReference>
<dbReference type="STRING" id="130081.M2XYZ1"/>
<evidence type="ECO:0000256" key="2">
    <source>
        <dbReference type="ARBA" id="ARBA00023242"/>
    </source>
</evidence>
<dbReference type="PANTHER" id="PTHR12585">
    <property type="entry name" value="SCC1 / RAD21 FAMILY MEMBER"/>
    <property type="match status" value="1"/>
</dbReference>
<dbReference type="EMBL" id="KB454515">
    <property type="protein sequence ID" value="EME28848.1"/>
    <property type="molecule type" value="Genomic_DNA"/>
</dbReference>
<accession>M2XYZ1</accession>
<keyword evidence="6" id="KW-1185">Reference proteome</keyword>
<evidence type="ECO:0000259" key="4">
    <source>
        <dbReference type="Pfam" id="PF04825"/>
    </source>
</evidence>
<dbReference type="AlphaFoldDB" id="M2XYZ1"/>
<proteinExistence type="predicted"/>
<dbReference type="KEGG" id="gsl:Gasu_37360"/>
<dbReference type="Gramene" id="EME28848">
    <property type="protein sequence ID" value="EME28848"/>
    <property type="gene ID" value="Gasu_37360"/>
</dbReference>
<feature type="region of interest" description="Disordered" evidence="3">
    <location>
        <begin position="727"/>
        <end position="746"/>
    </location>
</feature>
<dbReference type="GO" id="GO:0003682">
    <property type="term" value="F:chromatin binding"/>
    <property type="evidence" value="ECO:0007669"/>
    <property type="project" value="TreeGrafter"/>
</dbReference>
<name>M2XYZ1_GALSU</name>
<dbReference type="RefSeq" id="XP_005705368.1">
    <property type="nucleotide sequence ID" value="XM_005705311.1"/>
</dbReference>
<reference evidence="6" key="1">
    <citation type="journal article" date="2013" name="Science">
        <title>Gene transfer from bacteria and archaea facilitated evolution of an extremophilic eukaryote.</title>
        <authorList>
            <person name="Schonknecht G."/>
            <person name="Chen W.H."/>
            <person name="Ternes C.M."/>
            <person name="Barbier G.G."/>
            <person name="Shrestha R.P."/>
            <person name="Stanke M."/>
            <person name="Brautigam A."/>
            <person name="Baker B.J."/>
            <person name="Banfield J.F."/>
            <person name="Garavito R.M."/>
            <person name="Carr K."/>
            <person name="Wilkerson C."/>
            <person name="Rensing S.A."/>
            <person name="Gagneul D."/>
            <person name="Dickenson N.E."/>
            <person name="Oesterhelt C."/>
            <person name="Lercher M.J."/>
            <person name="Weber A.P."/>
        </authorList>
    </citation>
    <scope>NUCLEOTIDE SEQUENCE [LARGE SCALE GENOMIC DNA]</scope>
    <source>
        <strain evidence="6">074W</strain>
    </source>
</reference>
<evidence type="ECO:0000256" key="1">
    <source>
        <dbReference type="ARBA" id="ARBA00004123"/>
    </source>
</evidence>
<dbReference type="Pfam" id="PF04825">
    <property type="entry name" value="Rad21_Rec8_N"/>
    <property type="match status" value="1"/>
</dbReference>
<dbReference type="OrthoDB" id="10071381at2759"/>
<dbReference type="PANTHER" id="PTHR12585:SF69">
    <property type="entry name" value="FI11703P"/>
    <property type="match status" value="1"/>
</dbReference>
<evidence type="ECO:0000313" key="5">
    <source>
        <dbReference type="EMBL" id="EME28848.1"/>
    </source>
</evidence>
<dbReference type="GO" id="GO:1990414">
    <property type="term" value="P:replication-born double-strand break repair via sister chromatid exchange"/>
    <property type="evidence" value="ECO:0007669"/>
    <property type="project" value="TreeGrafter"/>
</dbReference>
<dbReference type="InterPro" id="IPR006910">
    <property type="entry name" value="Rad21_Rec8_N"/>
</dbReference>
<feature type="domain" description="Rad21/Rec8-like protein N-terminal" evidence="4">
    <location>
        <begin position="1"/>
        <end position="88"/>
    </location>
</feature>
<evidence type="ECO:0000256" key="3">
    <source>
        <dbReference type="SAM" id="MobiDB-lite"/>
    </source>
</evidence>
<dbReference type="GO" id="GO:0008278">
    <property type="term" value="C:cohesin complex"/>
    <property type="evidence" value="ECO:0007669"/>
    <property type="project" value="InterPro"/>
</dbReference>
<dbReference type="InterPro" id="IPR039781">
    <property type="entry name" value="Rad21/Rec8-like"/>
</dbReference>
<dbReference type="GeneID" id="17087692"/>
<evidence type="ECO:0000313" key="6">
    <source>
        <dbReference type="Proteomes" id="UP000030680"/>
    </source>
</evidence>
<protein>
    <submittedName>
        <fullName evidence="5">Synapsin I</fullName>
    </submittedName>
</protein>